<accession>A0A918P9K3</accession>
<evidence type="ECO:0000313" key="3">
    <source>
        <dbReference type="Proteomes" id="UP000648075"/>
    </source>
</evidence>
<protein>
    <recommendedName>
        <fullName evidence="4">DUF3298 domain-containing protein</fullName>
    </recommendedName>
</protein>
<reference evidence="2" key="1">
    <citation type="journal article" date="2014" name="Int. J. Syst. Evol. Microbiol.">
        <title>Complete genome sequence of Corynebacterium casei LMG S-19264T (=DSM 44701T), isolated from a smear-ripened cheese.</title>
        <authorList>
            <consortium name="US DOE Joint Genome Institute (JGI-PGF)"/>
            <person name="Walter F."/>
            <person name="Albersmeier A."/>
            <person name="Kalinowski J."/>
            <person name="Ruckert C."/>
        </authorList>
    </citation>
    <scope>NUCLEOTIDE SEQUENCE</scope>
    <source>
        <strain evidence="2">KCTC 32255</strain>
    </source>
</reference>
<proteinExistence type="predicted"/>
<evidence type="ECO:0000313" key="2">
    <source>
        <dbReference type="EMBL" id="GGY92519.1"/>
    </source>
</evidence>
<feature type="chain" id="PRO_5037710241" description="DUF3298 domain-containing protein" evidence="1">
    <location>
        <begin position="23"/>
        <end position="291"/>
    </location>
</feature>
<evidence type="ECO:0000256" key="1">
    <source>
        <dbReference type="SAM" id="SignalP"/>
    </source>
</evidence>
<keyword evidence="1" id="KW-0732">Signal</keyword>
<sequence length="291" mass="30898">MRKLILTIVGGLAVLASPAVSAQDAAAPPPAAPTTIVYSNDGMSRMSDLPMGIHRIPDSNVVISGHQKGGALGLLFGPVGMVVQSSANAGDGTAKVQSMEDDLRFDAITKAGELTQAILADGKYQQQFQLGSTPSGRTLNVVPYVVITFQNETDVRPYIVLKTKLATGAPNESPKAVKYFCCEGKAFPLLGENGLAANGGARLKELLTSELETAIQVMLLDRSTPYTRDKSARVNTNGFLPFVGKPLKMRGYDLGRYKDYSLVDYQTGILVFGGVNIVEPGALEITPVPPK</sequence>
<keyword evidence="3" id="KW-1185">Reference proteome</keyword>
<dbReference type="RefSeq" id="WP_189619422.1">
    <property type="nucleotide sequence ID" value="NZ_BMZA01000001.1"/>
</dbReference>
<reference evidence="2" key="2">
    <citation type="submission" date="2020-09" db="EMBL/GenBank/DDBJ databases">
        <authorList>
            <person name="Sun Q."/>
            <person name="Kim S."/>
        </authorList>
    </citation>
    <scope>NUCLEOTIDE SEQUENCE</scope>
    <source>
        <strain evidence="2">KCTC 32255</strain>
    </source>
</reference>
<evidence type="ECO:0008006" key="4">
    <source>
        <dbReference type="Google" id="ProtNLM"/>
    </source>
</evidence>
<feature type="signal peptide" evidence="1">
    <location>
        <begin position="1"/>
        <end position="22"/>
    </location>
</feature>
<comment type="caution">
    <text evidence="2">The sequence shown here is derived from an EMBL/GenBank/DDBJ whole genome shotgun (WGS) entry which is preliminary data.</text>
</comment>
<dbReference type="Proteomes" id="UP000648075">
    <property type="component" value="Unassembled WGS sequence"/>
</dbReference>
<dbReference type="AlphaFoldDB" id="A0A918P9K3"/>
<dbReference type="EMBL" id="BMZA01000001">
    <property type="protein sequence ID" value="GGY92519.1"/>
    <property type="molecule type" value="Genomic_DNA"/>
</dbReference>
<name>A0A918P9K3_9SPHN</name>
<organism evidence="2 3">
    <name type="scientific">Novosphingobium colocasiae</name>
    <dbReference type="NCBI Taxonomy" id="1256513"/>
    <lineage>
        <taxon>Bacteria</taxon>
        <taxon>Pseudomonadati</taxon>
        <taxon>Pseudomonadota</taxon>
        <taxon>Alphaproteobacteria</taxon>
        <taxon>Sphingomonadales</taxon>
        <taxon>Sphingomonadaceae</taxon>
        <taxon>Novosphingobium</taxon>
    </lineage>
</organism>
<gene>
    <name evidence="2" type="ORF">GCM10011614_04150</name>
</gene>